<dbReference type="Pfam" id="PF04500">
    <property type="entry name" value="FLYWCH"/>
    <property type="match status" value="2"/>
</dbReference>
<dbReference type="InterPro" id="IPR007588">
    <property type="entry name" value="Znf_FLYWCH"/>
</dbReference>
<accession>A0A2H1VN81</accession>
<name>A0A2H1VN81_SPOFR</name>
<protein>
    <submittedName>
        <fullName evidence="5">SFRICE_004115</fullName>
    </submittedName>
</protein>
<evidence type="ECO:0000259" key="4">
    <source>
        <dbReference type="Pfam" id="PF04500"/>
    </source>
</evidence>
<evidence type="ECO:0000256" key="1">
    <source>
        <dbReference type="ARBA" id="ARBA00022723"/>
    </source>
</evidence>
<sequence>MGTNTHNSAKHGTVHFRDGIVFTTSARGGRMIVIDGYRFMKHSLVGKKTRWLCGSHKNQGCTAVIYTYEDIITRIKNIHDHDPPMANTYAVPKFIRSSRGALIILCGGYKFYKHRTQGLKTRWWCRNVTADRPIFYTSEIGAKIMKIRGYRYTRHSVCSSRVRWLCSESRSRDCHAIVVTIGHTMVDKQNKHTHPPS</sequence>
<dbReference type="AlphaFoldDB" id="A0A2H1VN81"/>
<gene>
    <name evidence="5" type="ORF">SFRICE_004115</name>
</gene>
<feature type="domain" description="FLYWCH-type" evidence="4">
    <location>
        <begin position="135"/>
        <end position="194"/>
    </location>
</feature>
<keyword evidence="3" id="KW-0862">Zinc</keyword>
<dbReference type="GO" id="GO:0008270">
    <property type="term" value="F:zinc ion binding"/>
    <property type="evidence" value="ECO:0007669"/>
    <property type="project" value="UniProtKB-KW"/>
</dbReference>
<evidence type="ECO:0000256" key="3">
    <source>
        <dbReference type="ARBA" id="ARBA00022833"/>
    </source>
</evidence>
<keyword evidence="2" id="KW-0863">Zinc-finger</keyword>
<organism evidence="5">
    <name type="scientific">Spodoptera frugiperda</name>
    <name type="common">Fall armyworm</name>
    <dbReference type="NCBI Taxonomy" id="7108"/>
    <lineage>
        <taxon>Eukaryota</taxon>
        <taxon>Metazoa</taxon>
        <taxon>Ecdysozoa</taxon>
        <taxon>Arthropoda</taxon>
        <taxon>Hexapoda</taxon>
        <taxon>Insecta</taxon>
        <taxon>Pterygota</taxon>
        <taxon>Neoptera</taxon>
        <taxon>Endopterygota</taxon>
        <taxon>Lepidoptera</taxon>
        <taxon>Glossata</taxon>
        <taxon>Ditrysia</taxon>
        <taxon>Noctuoidea</taxon>
        <taxon>Noctuidae</taxon>
        <taxon>Amphipyrinae</taxon>
        <taxon>Spodoptera</taxon>
    </lineage>
</organism>
<proteinExistence type="predicted"/>
<evidence type="ECO:0000256" key="2">
    <source>
        <dbReference type="ARBA" id="ARBA00022771"/>
    </source>
</evidence>
<reference evidence="5" key="1">
    <citation type="submission" date="2016-07" db="EMBL/GenBank/DDBJ databases">
        <authorList>
            <person name="Bretaudeau A."/>
        </authorList>
    </citation>
    <scope>NUCLEOTIDE SEQUENCE</scope>
    <source>
        <strain evidence="5">Rice</strain>
        <tissue evidence="5">Whole body</tissue>
    </source>
</reference>
<feature type="domain" description="FLYWCH-type" evidence="4">
    <location>
        <begin position="22"/>
        <end position="81"/>
    </location>
</feature>
<keyword evidence="1" id="KW-0479">Metal-binding</keyword>
<dbReference type="Gene3D" id="2.20.25.240">
    <property type="match status" value="3"/>
</dbReference>
<evidence type="ECO:0000313" key="5">
    <source>
        <dbReference type="EMBL" id="SOQ42273.1"/>
    </source>
</evidence>
<dbReference type="EMBL" id="ODYU01003460">
    <property type="protein sequence ID" value="SOQ42273.1"/>
    <property type="molecule type" value="Genomic_DNA"/>
</dbReference>